<sequence>MGNAVSSWCGPKVKTLDDEHELATPRNGHTLPFHGIKSANTILPVLASNPLECPESLKGEVFEEEFRNFKDDLKAKVIEYQDAIQPHTDEGGEAYYIGDAYEKVTARWAAEWAVENAGPYLRHIKKLSQWKTWHHLEYLAHWMEVTAAPPKWKFLRKGPGLQSREERAMRTKVCRVDFTNGAPPDHKVFDDSKKLKNALQQSPQSSEHIHTRLLIVEDLSRDVVEMLGEFYDVDPLFFLSHINDYLFHNTRDRWVELPNLDIDARNRSHFTLQYLRPRYFEDEDSFKKAERESGMFNVLRRLDSDRSRLKLQNGLLDRAGASVTLIRAKTSVWIKPRSAGEPVTAILLVDPTVKTGHPLWRGNRPFQDTPSMQAVKDDPSVSDGLEHGSSLFDEVVHWTRKLTPTDLESIHADPKWIAMPVLKLVIAEWLTVAKYMTARLGLIEWEMEKPHWGAEPKQMDDLMKKLAPWRRNIGYYQAMVNDAIARLFPHIPQTPFDSAMQIPSPVCPETSSSMLSLWPDFKIVKQHMTDCHARIMSIQTTATNAINIEESRRAIDQNKNALQQNKELARLTFLATIFIPLNFTSSFLSMSPDFFNATKTVWLFFVLGFPITLTALIVVDLNRGEANASICKRLWTKLSPGPKEDEPTAVDPMPANLGRNSTIPWPPTRNPSSFLRQRGLA</sequence>
<keyword evidence="3 6" id="KW-1133">Transmembrane helix</keyword>
<dbReference type="OrthoDB" id="3231000at2759"/>
<evidence type="ECO:0000256" key="4">
    <source>
        <dbReference type="ARBA" id="ARBA00023136"/>
    </source>
</evidence>
<accession>A0A2D3UTC6</accession>
<dbReference type="EMBL" id="FJUY01000002">
    <property type="protein sequence ID" value="CZT16050.1"/>
    <property type="molecule type" value="Genomic_DNA"/>
</dbReference>
<evidence type="ECO:0000313" key="7">
    <source>
        <dbReference type="EMBL" id="CZT16050.1"/>
    </source>
</evidence>
<dbReference type="GeneID" id="35597117"/>
<dbReference type="InterPro" id="IPR045863">
    <property type="entry name" value="CorA_TM1_TM2"/>
</dbReference>
<organism evidence="7 8">
    <name type="scientific">Ramularia collo-cygni</name>
    <dbReference type="NCBI Taxonomy" id="112498"/>
    <lineage>
        <taxon>Eukaryota</taxon>
        <taxon>Fungi</taxon>
        <taxon>Dikarya</taxon>
        <taxon>Ascomycota</taxon>
        <taxon>Pezizomycotina</taxon>
        <taxon>Dothideomycetes</taxon>
        <taxon>Dothideomycetidae</taxon>
        <taxon>Mycosphaerellales</taxon>
        <taxon>Mycosphaerellaceae</taxon>
        <taxon>Ramularia</taxon>
    </lineage>
</organism>
<dbReference type="Proteomes" id="UP000225277">
    <property type="component" value="Unassembled WGS sequence"/>
</dbReference>
<feature type="transmembrane region" description="Helical" evidence="6">
    <location>
        <begin position="600"/>
        <end position="619"/>
    </location>
</feature>
<evidence type="ECO:0000256" key="5">
    <source>
        <dbReference type="SAM" id="MobiDB-lite"/>
    </source>
</evidence>
<dbReference type="Gene3D" id="1.20.58.340">
    <property type="entry name" value="Magnesium transport protein CorA, transmembrane region"/>
    <property type="match status" value="1"/>
</dbReference>
<evidence type="ECO:0000256" key="3">
    <source>
        <dbReference type="ARBA" id="ARBA00022989"/>
    </source>
</evidence>
<comment type="subcellular location">
    <subcellularLocation>
        <location evidence="1">Membrane</location>
        <topology evidence="1">Multi-pass membrane protein</topology>
    </subcellularLocation>
</comment>
<reference evidence="7 8" key="1">
    <citation type="submission" date="2016-03" db="EMBL/GenBank/DDBJ databases">
        <authorList>
            <person name="Ploux O."/>
        </authorList>
    </citation>
    <scope>NUCLEOTIDE SEQUENCE [LARGE SCALE GENOMIC DNA]</scope>
    <source>
        <strain evidence="7 8">URUG2</strain>
    </source>
</reference>
<feature type="region of interest" description="Disordered" evidence="5">
    <location>
        <begin position="641"/>
        <end position="681"/>
    </location>
</feature>
<evidence type="ECO:0000256" key="1">
    <source>
        <dbReference type="ARBA" id="ARBA00004141"/>
    </source>
</evidence>
<dbReference type="STRING" id="112498.A0A2D3UTC6"/>
<proteinExistence type="predicted"/>
<dbReference type="GO" id="GO:0016020">
    <property type="term" value="C:membrane"/>
    <property type="evidence" value="ECO:0007669"/>
    <property type="project" value="UniProtKB-SubCell"/>
</dbReference>
<keyword evidence="4 6" id="KW-0472">Membrane</keyword>
<name>A0A2D3UTC6_9PEZI</name>
<protein>
    <submittedName>
        <fullName evidence="7">Uncharacterized protein</fullName>
    </submittedName>
</protein>
<keyword evidence="8" id="KW-1185">Reference proteome</keyword>
<keyword evidence="2 6" id="KW-0812">Transmembrane</keyword>
<evidence type="ECO:0000256" key="2">
    <source>
        <dbReference type="ARBA" id="ARBA00022692"/>
    </source>
</evidence>
<dbReference type="RefSeq" id="XP_023622943.1">
    <property type="nucleotide sequence ID" value="XM_023767175.1"/>
</dbReference>
<evidence type="ECO:0000256" key="6">
    <source>
        <dbReference type="SAM" id="Phobius"/>
    </source>
</evidence>
<gene>
    <name evidence="7" type="ORF">RCC_01890</name>
</gene>
<dbReference type="AlphaFoldDB" id="A0A2D3UTC6"/>
<dbReference type="SUPFAM" id="SSF144083">
    <property type="entry name" value="Magnesium transport protein CorA, transmembrane region"/>
    <property type="match status" value="1"/>
</dbReference>
<evidence type="ECO:0000313" key="8">
    <source>
        <dbReference type="Proteomes" id="UP000225277"/>
    </source>
</evidence>